<evidence type="ECO:0000313" key="1">
    <source>
        <dbReference type="EMBL" id="RCI69227.1"/>
    </source>
</evidence>
<protein>
    <submittedName>
        <fullName evidence="1">cAMP-binding protein</fullName>
    </submittedName>
</protein>
<organism evidence="1 2">
    <name type="scientific">Pseudomonas aeruginosa</name>
    <dbReference type="NCBI Taxonomy" id="287"/>
    <lineage>
        <taxon>Bacteria</taxon>
        <taxon>Pseudomonadati</taxon>
        <taxon>Pseudomonadota</taxon>
        <taxon>Gammaproteobacteria</taxon>
        <taxon>Pseudomonadales</taxon>
        <taxon>Pseudomonadaceae</taxon>
        <taxon>Pseudomonas</taxon>
    </lineage>
</organism>
<comment type="caution">
    <text evidence="1">The sequence shown here is derived from an EMBL/GenBank/DDBJ whole genome shotgun (WGS) entry which is preliminary data.</text>
</comment>
<name>A0A367LVJ5_PSEAI</name>
<reference evidence="1 2" key="1">
    <citation type="submission" date="2018-07" db="EMBL/GenBank/DDBJ databases">
        <title>Mechanisms of high-level aminoglycoside resistance among Gram-negative pathogens in Brazil.</title>
        <authorList>
            <person name="Ballaben A.S."/>
            <person name="Darini A.L.C."/>
            <person name="Doi Y."/>
        </authorList>
    </citation>
    <scope>NUCLEOTIDE SEQUENCE [LARGE SCALE GENOMIC DNA]</scope>
    <source>
        <strain evidence="1 2">B2-305</strain>
    </source>
</reference>
<dbReference type="Proteomes" id="UP000253594">
    <property type="component" value="Unassembled WGS sequence"/>
</dbReference>
<dbReference type="EMBL" id="QORE01003297">
    <property type="protein sequence ID" value="RCI69227.1"/>
    <property type="molecule type" value="Genomic_DNA"/>
</dbReference>
<dbReference type="AlphaFoldDB" id="A0A367LVJ5"/>
<evidence type="ECO:0000313" key="2">
    <source>
        <dbReference type="Proteomes" id="UP000253594"/>
    </source>
</evidence>
<feature type="non-terminal residue" evidence="1">
    <location>
        <position position="111"/>
    </location>
</feature>
<proteinExistence type="predicted"/>
<gene>
    <name evidence="1" type="ORF">DT376_41075</name>
</gene>
<feature type="non-terminal residue" evidence="1">
    <location>
        <position position="1"/>
    </location>
</feature>
<sequence length="111" mass="12526">SDDLERELPADQVFLVESGLLHALVDERPLFYLQEGDLLGLRRGLELPACRHANEEPIRLLPYSRDALLQHIHAAQERQELLLQYLIGQTALLGDALAHLKQPEVRPATGF</sequence>
<accession>A0A367LVJ5</accession>